<dbReference type="SMART" id="SM00636">
    <property type="entry name" value="Glyco_18"/>
    <property type="match status" value="1"/>
</dbReference>
<dbReference type="InterPro" id="IPR017853">
    <property type="entry name" value="GH"/>
</dbReference>
<dbReference type="InterPro" id="IPR050314">
    <property type="entry name" value="Glycosyl_Hydrlase_18"/>
</dbReference>
<reference evidence="2" key="1">
    <citation type="journal article" date="2013" name="Dis. Aquat. Organ.">
        <title>Atlantic salmon papillomatosis in Russia and molecular characterization of the associated herpesvirus.</title>
        <authorList>
            <person name="Doszpoly A."/>
            <person name="Karaseva T.A."/>
            <person name="Waltzek T.B."/>
            <person name="Kalabekov I.M."/>
            <person name="Shchelkunov I.S."/>
        </authorList>
    </citation>
    <scope>NUCLEOTIDE SEQUENCE</scope>
    <source>
        <strain evidence="2">2011 Kola Peninsula</strain>
    </source>
</reference>
<name>S4TGU4_9VIRU</name>
<dbReference type="Pfam" id="PF00704">
    <property type="entry name" value="Glyco_hydro_18"/>
    <property type="match status" value="1"/>
</dbReference>
<evidence type="ECO:0000313" key="2">
    <source>
        <dbReference type="EMBL" id="AGB07608.1"/>
    </source>
</evidence>
<dbReference type="SUPFAM" id="SSF51445">
    <property type="entry name" value="(Trans)glycosidases"/>
    <property type="match status" value="1"/>
</dbReference>
<dbReference type="PANTHER" id="PTHR11177:SF317">
    <property type="entry name" value="CHITINASE 12-RELATED"/>
    <property type="match status" value="1"/>
</dbReference>
<dbReference type="GO" id="GO:0008061">
    <property type="term" value="F:chitin binding"/>
    <property type="evidence" value="ECO:0007669"/>
    <property type="project" value="InterPro"/>
</dbReference>
<dbReference type="Gene3D" id="3.20.20.80">
    <property type="entry name" value="Glycosidases"/>
    <property type="match status" value="1"/>
</dbReference>
<protein>
    <submittedName>
        <fullName evidence="2">Glycoprotein</fullName>
    </submittedName>
</protein>
<dbReference type="InterPro" id="IPR001223">
    <property type="entry name" value="Glyco_hydro18_cat"/>
</dbReference>
<dbReference type="GO" id="GO:0005975">
    <property type="term" value="P:carbohydrate metabolic process"/>
    <property type="evidence" value="ECO:0007669"/>
    <property type="project" value="InterPro"/>
</dbReference>
<proteinExistence type="predicted"/>
<dbReference type="PROSITE" id="PS51910">
    <property type="entry name" value="GH18_2"/>
    <property type="match status" value="1"/>
</dbReference>
<dbReference type="PANTHER" id="PTHR11177">
    <property type="entry name" value="CHITINASE"/>
    <property type="match status" value="1"/>
</dbReference>
<accession>S4TGU4</accession>
<feature type="domain" description="GH18" evidence="1">
    <location>
        <begin position="49"/>
        <end position="423"/>
    </location>
</feature>
<dbReference type="EMBL" id="JX886028">
    <property type="protein sequence ID" value="AGB07608.1"/>
    <property type="molecule type" value="Genomic_DNA"/>
</dbReference>
<sequence length="507" mass="57121">THLGIGITQYDTPCWRQFGATCYMSRNTTKFCINAEVKDEGLTDYGRQSISPEFWCGFDHTARHRDGNWKWYGRIIPNEYSRCTGIIYDTASMIVNAKKHKNTRYAKNTMICSFSEWHDPEDINALQAKNGNTLMLVSGANDTDWSAVTESTKKTEAFVDSCVELMKKHNFKGIIVDWIGPETTKVGGPSLDFTKIAEAFKRAIGGGGKYILGATVNTRYPANTLYDIANTHVHFDKIFMKTYDLYGPTNPHGRRCHTAWDLGSNCGIGGFECEQRNQYHYLKYAVNYFQTHVPVDKLSFGLAFFGTVLQRDGNKFKAPPKSMSLQLKKVGKIGYALVITGGDDRFKCTMNDLYQCCQNVFTTDGVEYYASWDNEQTHVEKIKRAFEEYGITSFFSNSLDMEYDHGQIEHSRLRDYISNLGAVPAQKTTLAVPSYQIGTGAFAVCPNIIATMGRLIFTQTPYKQFTKMSSFSELYAANVDTIYECTPGEPKSTTTHVDKPPPYAVAL</sequence>
<feature type="non-terminal residue" evidence="2">
    <location>
        <position position="507"/>
    </location>
</feature>
<organism evidence="2">
    <name type="scientific">Salmonid herpesvirus 4</name>
    <dbReference type="NCBI Taxonomy" id="1274367"/>
    <lineage>
        <taxon>Viruses</taxon>
        <taxon>Duplodnaviria</taxon>
        <taxon>Heunggongvirae</taxon>
        <taxon>Peploviricota</taxon>
        <taxon>Herviviricetes</taxon>
        <taxon>Herpesvirales</taxon>
        <taxon>Alloherpesviridae</taxon>
        <taxon>Salmonivirus</taxon>
    </lineage>
</organism>
<dbReference type="InterPro" id="IPR011583">
    <property type="entry name" value="Chitinase_II/V-like_cat"/>
</dbReference>
<feature type="non-terminal residue" evidence="2">
    <location>
        <position position="1"/>
    </location>
</feature>
<evidence type="ECO:0000259" key="1">
    <source>
        <dbReference type="PROSITE" id="PS51910"/>
    </source>
</evidence>